<keyword evidence="2 10" id="KW-0812">Transmembrane</keyword>
<dbReference type="PANTHER" id="PTHR21266">
    <property type="entry name" value="IRON-SULFUR DOMAIN CONTAINING PROTEIN"/>
    <property type="match status" value="1"/>
</dbReference>
<dbReference type="EMBL" id="CAJHJT010000001">
    <property type="protein sequence ID" value="CAD6995445.1"/>
    <property type="molecule type" value="Genomic_DNA"/>
</dbReference>
<comment type="subcellular location">
    <subcellularLocation>
        <location evidence="1">Membrane</location>
    </subcellularLocation>
</comment>
<dbReference type="GO" id="GO:0046872">
    <property type="term" value="F:metal ion binding"/>
    <property type="evidence" value="ECO:0007669"/>
    <property type="project" value="UniProtKB-KW"/>
</dbReference>
<dbReference type="InterPro" id="IPR050584">
    <property type="entry name" value="Cholesterol_7-desaturase"/>
</dbReference>
<dbReference type="PROSITE" id="PS51296">
    <property type="entry name" value="RIESKE"/>
    <property type="match status" value="1"/>
</dbReference>
<protein>
    <submittedName>
        <fullName evidence="12">(Mediterranean fruit fly) hypothetical protein</fullName>
    </submittedName>
</protein>
<evidence type="ECO:0000259" key="11">
    <source>
        <dbReference type="PROSITE" id="PS51296"/>
    </source>
</evidence>
<evidence type="ECO:0000313" key="13">
    <source>
        <dbReference type="Proteomes" id="UP000606786"/>
    </source>
</evidence>
<keyword evidence="8" id="KW-0411">Iron-sulfur</keyword>
<dbReference type="Gene3D" id="2.102.10.10">
    <property type="entry name" value="Rieske [2Fe-2S] iron-sulphur domain"/>
    <property type="match status" value="1"/>
</dbReference>
<keyword evidence="7" id="KW-0408">Iron</keyword>
<proteinExistence type="predicted"/>
<evidence type="ECO:0000256" key="5">
    <source>
        <dbReference type="ARBA" id="ARBA00022989"/>
    </source>
</evidence>
<evidence type="ECO:0000256" key="8">
    <source>
        <dbReference type="ARBA" id="ARBA00023014"/>
    </source>
</evidence>
<evidence type="ECO:0000313" key="12">
    <source>
        <dbReference type="EMBL" id="CAD6995445.1"/>
    </source>
</evidence>
<keyword evidence="4" id="KW-0479">Metal-binding</keyword>
<keyword evidence="3" id="KW-0001">2Fe-2S</keyword>
<keyword evidence="6" id="KW-0560">Oxidoreductase</keyword>
<dbReference type="InterPro" id="IPR017941">
    <property type="entry name" value="Rieske_2Fe-2S"/>
</dbReference>
<dbReference type="OrthoDB" id="426882at2759"/>
<dbReference type="GO" id="GO:0051537">
    <property type="term" value="F:2 iron, 2 sulfur cluster binding"/>
    <property type="evidence" value="ECO:0007669"/>
    <property type="project" value="UniProtKB-KW"/>
</dbReference>
<keyword evidence="9 10" id="KW-0472">Membrane</keyword>
<keyword evidence="5 10" id="KW-1133">Transmembrane helix</keyword>
<dbReference type="AlphaFoldDB" id="A0A811UD98"/>
<dbReference type="SUPFAM" id="SSF50022">
    <property type="entry name" value="ISP domain"/>
    <property type="match status" value="1"/>
</dbReference>
<feature type="domain" description="Rieske" evidence="11">
    <location>
        <begin position="99"/>
        <end position="181"/>
    </location>
</feature>
<evidence type="ECO:0000256" key="6">
    <source>
        <dbReference type="ARBA" id="ARBA00023002"/>
    </source>
</evidence>
<dbReference type="InterPro" id="IPR036922">
    <property type="entry name" value="Rieske_2Fe-2S_sf"/>
</dbReference>
<evidence type="ECO:0000256" key="1">
    <source>
        <dbReference type="ARBA" id="ARBA00004370"/>
    </source>
</evidence>
<accession>A0A811UD98</accession>
<reference evidence="12" key="1">
    <citation type="submission" date="2020-11" db="EMBL/GenBank/DDBJ databases">
        <authorList>
            <person name="Whitehead M."/>
        </authorList>
    </citation>
    <scope>NUCLEOTIDE SEQUENCE</scope>
    <source>
        <strain evidence="12">EGII</strain>
    </source>
</reference>
<dbReference type="GO" id="GO:0016020">
    <property type="term" value="C:membrane"/>
    <property type="evidence" value="ECO:0007669"/>
    <property type="project" value="UniProtKB-SubCell"/>
</dbReference>
<comment type="caution">
    <text evidence="12">The sequence shown here is derived from an EMBL/GenBank/DDBJ whole genome shotgun (WGS) entry which is preliminary data.</text>
</comment>
<evidence type="ECO:0000256" key="2">
    <source>
        <dbReference type="ARBA" id="ARBA00022692"/>
    </source>
</evidence>
<evidence type="ECO:0000256" key="7">
    <source>
        <dbReference type="ARBA" id="ARBA00023004"/>
    </source>
</evidence>
<evidence type="ECO:0000256" key="4">
    <source>
        <dbReference type="ARBA" id="ARBA00022723"/>
    </source>
</evidence>
<gene>
    <name evidence="12" type="ORF">CCAP1982_LOCUS4162</name>
</gene>
<dbReference type="Proteomes" id="UP000606786">
    <property type="component" value="Unassembled WGS sequence"/>
</dbReference>
<dbReference type="PANTHER" id="PTHR21266:SF32">
    <property type="entry name" value="CHOLESTEROL 7-DESATURASE NVD"/>
    <property type="match status" value="1"/>
</dbReference>
<evidence type="ECO:0000256" key="3">
    <source>
        <dbReference type="ARBA" id="ARBA00022714"/>
    </source>
</evidence>
<dbReference type="GO" id="GO:0016491">
    <property type="term" value="F:oxidoreductase activity"/>
    <property type="evidence" value="ECO:0007669"/>
    <property type="project" value="UniProtKB-KW"/>
</dbReference>
<dbReference type="GO" id="GO:0005737">
    <property type="term" value="C:cytoplasm"/>
    <property type="evidence" value="ECO:0007669"/>
    <property type="project" value="TreeGrafter"/>
</dbReference>
<organism evidence="12 13">
    <name type="scientific">Ceratitis capitata</name>
    <name type="common">Mediterranean fruit fly</name>
    <name type="synonym">Tephritis capitata</name>
    <dbReference type="NCBI Taxonomy" id="7213"/>
    <lineage>
        <taxon>Eukaryota</taxon>
        <taxon>Metazoa</taxon>
        <taxon>Ecdysozoa</taxon>
        <taxon>Arthropoda</taxon>
        <taxon>Hexapoda</taxon>
        <taxon>Insecta</taxon>
        <taxon>Pterygota</taxon>
        <taxon>Neoptera</taxon>
        <taxon>Endopterygota</taxon>
        <taxon>Diptera</taxon>
        <taxon>Brachycera</taxon>
        <taxon>Muscomorpha</taxon>
        <taxon>Tephritoidea</taxon>
        <taxon>Tephritidae</taxon>
        <taxon>Ceratitis</taxon>
        <taxon>Ceratitis</taxon>
    </lineage>
</organism>
<name>A0A811UD98_CERCA</name>
<dbReference type="Pfam" id="PF00355">
    <property type="entry name" value="Rieske"/>
    <property type="match status" value="1"/>
</dbReference>
<keyword evidence="13" id="KW-1185">Reference proteome</keyword>
<evidence type="ECO:0000256" key="9">
    <source>
        <dbReference type="ARBA" id="ARBA00023136"/>
    </source>
</evidence>
<sequence length="201" mass="22795">MYFHIFISNCNHLADILLLLFSDLRVTVLIISAILGVYWIFYVPCNWTKSLQSVGYMPAVNSINFWKRINSCKQHSINGFRRPRLIGITELPPPYPNGWYCILESSSLIAKNVTYVSCLGEHFVVFRTFDGQVNVLDAYCPHLGANMGLNGQVKGDNIECPFHQWSFRGSDGTCANIPYSHTAWITDHLQGERNVAEDSTE</sequence>
<feature type="transmembrane region" description="Helical" evidence="10">
    <location>
        <begin position="16"/>
        <end position="41"/>
    </location>
</feature>
<evidence type="ECO:0000256" key="10">
    <source>
        <dbReference type="SAM" id="Phobius"/>
    </source>
</evidence>